<feature type="signal peptide" evidence="1">
    <location>
        <begin position="1"/>
        <end position="21"/>
    </location>
</feature>
<dbReference type="KEGG" id="chk:D4L85_12705"/>
<evidence type="ECO:0008006" key="4">
    <source>
        <dbReference type="Google" id="ProtNLM"/>
    </source>
</evidence>
<evidence type="ECO:0000313" key="2">
    <source>
        <dbReference type="EMBL" id="AYB31385.1"/>
    </source>
</evidence>
<evidence type="ECO:0000256" key="1">
    <source>
        <dbReference type="SAM" id="SignalP"/>
    </source>
</evidence>
<sequence length="919" mass="101271">MKSFTAGFCFLLLLTGTRLQASHIRSVEIQALQQNCSVLTYTIVVIGYVNYGTPVAFGGDGSLLSFGNGSSVVLPELIDIDTIDALLKVGRVQFETTVTFLNPGTYTISYTEANRNEGVLNFTGSGSTVFYTEVSLLIEPCHCNSLPTLSVPPIDRACPGLAFYHAIGAADRDGDSLSYGLSVPLSTSNTPVTNYKSPNDIAFYAGVDYNHATEAHNGPPTFSIDPITGLLTWDAPNTVGEYTISIRIYEWRRSPNDSLWNLTGYVLRDMQIIVEDCMNRRPEISVPQDVCVIAGTLVNVTLKGSDPDGDPVIMEAFSDIFSFDENPATVQNNGRQQSTSPPYDTASLAFSWKPACVRVREQPYAVVFKITDRPRSGPPLVRFQTLFVKVLAPAPEYERVTVNPVNKVLTLQWKSPACANTKAIQVWRRVARYTYDPPECVTGMPKALRYRLLAELPGDAVSYTDAAIAVGAQYCYRIVSLVGDAKVPSRISLDTCLIPKPPEAPVITTVSVTKTHATTGHTLVRWTSPFALDKNQYPPPYTYKVYRSNGLASSDFVFVQGPLQDTVFIDTLNTQDLAHRYRIELYVPALTTAPVDTSDAASSVFLSAQPDTKELSMAWDAETPWYNFTQAYPYHLIYRNETGPDGPFTLLDSVDVNENGFVYTDLRAQPDIVYYYKVLTRGSYGNPDLPHPLENFSQVLRALKPDTIPPCAPVAVMETTDCRSFSCLGNNYANKITWSMPAQCGDDIETYQVFVSDDEVNYTPLARVTGNSFMHGGLPSLAKCYTVAAIDPAGNMSPQSQPVCNDNCGFVTFANVITPYNADGRNDYFEAFTDVADGASCPRFVKSIALKIYDRWGKEVFALDALPGGENNYVFWNGLDPAGKKVSSGVYFYSADVYFDMRNPEAQHRVVKGWVQVID</sequence>
<dbReference type="AlphaFoldDB" id="A0A385SN67"/>
<protein>
    <recommendedName>
        <fullName evidence="4">Gliding motility-associated C-terminal domain-containing protein</fullName>
    </recommendedName>
</protein>
<feature type="chain" id="PRO_5017371260" description="Gliding motility-associated C-terminal domain-containing protein" evidence="1">
    <location>
        <begin position="22"/>
        <end position="919"/>
    </location>
</feature>
<dbReference type="Pfam" id="PF13585">
    <property type="entry name" value="CHU_C"/>
    <property type="match status" value="1"/>
</dbReference>
<dbReference type="OrthoDB" id="1123245at2"/>
<dbReference type="InterPro" id="IPR013783">
    <property type="entry name" value="Ig-like_fold"/>
</dbReference>
<dbReference type="Proteomes" id="UP000266183">
    <property type="component" value="Chromosome"/>
</dbReference>
<organism evidence="2 3">
    <name type="scientific">Chryseolinea soli</name>
    <dbReference type="NCBI Taxonomy" id="2321403"/>
    <lineage>
        <taxon>Bacteria</taxon>
        <taxon>Pseudomonadati</taxon>
        <taxon>Bacteroidota</taxon>
        <taxon>Cytophagia</taxon>
        <taxon>Cytophagales</taxon>
        <taxon>Fulvivirgaceae</taxon>
        <taxon>Chryseolinea</taxon>
    </lineage>
</organism>
<dbReference type="Gene3D" id="2.60.40.10">
    <property type="entry name" value="Immunoglobulins"/>
    <property type="match status" value="1"/>
</dbReference>
<reference evidence="3" key="1">
    <citation type="submission" date="2018-09" db="EMBL/GenBank/DDBJ databases">
        <title>Chryseolinea sp. KIS68-18 isolated from soil.</title>
        <authorList>
            <person name="Weon H.-Y."/>
            <person name="Kwon S.-W."/>
            <person name="Lee S.A."/>
        </authorList>
    </citation>
    <scope>NUCLEOTIDE SEQUENCE [LARGE SCALE GENOMIC DNA]</scope>
    <source>
        <strain evidence="3">KIS68-18</strain>
    </source>
</reference>
<evidence type="ECO:0000313" key="3">
    <source>
        <dbReference type="Proteomes" id="UP000266183"/>
    </source>
</evidence>
<proteinExistence type="predicted"/>
<dbReference type="Gene3D" id="2.60.40.4070">
    <property type="match status" value="1"/>
</dbReference>
<name>A0A385SN67_9BACT</name>
<gene>
    <name evidence="2" type="ORF">D4L85_12705</name>
</gene>
<dbReference type="RefSeq" id="WP_119754658.1">
    <property type="nucleotide sequence ID" value="NZ_CP032382.1"/>
</dbReference>
<keyword evidence="3" id="KW-1185">Reference proteome</keyword>
<accession>A0A385SN67</accession>
<dbReference type="EMBL" id="CP032382">
    <property type="protein sequence ID" value="AYB31385.1"/>
    <property type="molecule type" value="Genomic_DNA"/>
</dbReference>
<keyword evidence="1" id="KW-0732">Signal</keyword>